<feature type="region of interest" description="Disordered" evidence="1">
    <location>
        <begin position="1"/>
        <end position="41"/>
    </location>
</feature>
<proteinExistence type="predicted"/>
<feature type="region of interest" description="Disordered" evidence="1">
    <location>
        <begin position="80"/>
        <end position="109"/>
    </location>
</feature>
<dbReference type="Proteomes" id="UP000827986">
    <property type="component" value="Unassembled WGS sequence"/>
</dbReference>
<name>A0A9D3XGN3_9SAUR</name>
<dbReference type="AlphaFoldDB" id="A0A9D3XGN3"/>
<protein>
    <submittedName>
        <fullName evidence="2">Uncharacterized protein</fullName>
    </submittedName>
</protein>
<keyword evidence="3" id="KW-1185">Reference proteome</keyword>
<gene>
    <name evidence="2" type="ORF">KIL84_005637</name>
</gene>
<dbReference type="EMBL" id="JAHDVG010000471">
    <property type="protein sequence ID" value="KAH1179587.1"/>
    <property type="molecule type" value="Genomic_DNA"/>
</dbReference>
<accession>A0A9D3XGN3</accession>
<evidence type="ECO:0000313" key="3">
    <source>
        <dbReference type="Proteomes" id="UP000827986"/>
    </source>
</evidence>
<evidence type="ECO:0000256" key="1">
    <source>
        <dbReference type="SAM" id="MobiDB-lite"/>
    </source>
</evidence>
<evidence type="ECO:0000313" key="2">
    <source>
        <dbReference type="EMBL" id="KAH1179587.1"/>
    </source>
</evidence>
<organism evidence="2 3">
    <name type="scientific">Mauremys mutica</name>
    <name type="common">yellowpond turtle</name>
    <dbReference type="NCBI Taxonomy" id="74926"/>
    <lineage>
        <taxon>Eukaryota</taxon>
        <taxon>Metazoa</taxon>
        <taxon>Chordata</taxon>
        <taxon>Craniata</taxon>
        <taxon>Vertebrata</taxon>
        <taxon>Euteleostomi</taxon>
        <taxon>Archelosauria</taxon>
        <taxon>Testudinata</taxon>
        <taxon>Testudines</taxon>
        <taxon>Cryptodira</taxon>
        <taxon>Durocryptodira</taxon>
        <taxon>Testudinoidea</taxon>
        <taxon>Geoemydidae</taxon>
        <taxon>Geoemydinae</taxon>
        <taxon>Mauremys</taxon>
    </lineage>
</organism>
<reference evidence="2" key="1">
    <citation type="submission" date="2021-09" db="EMBL/GenBank/DDBJ databases">
        <title>The genome of Mauremys mutica provides insights into the evolution of semi-aquatic lifestyle.</title>
        <authorList>
            <person name="Gong S."/>
            <person name="Gao Y."/>
        </authorList>
    </citation>
    <scope>NUCLEOTIDE SEQUENCE</scope>
    <source>
        <strain evidence="2">MM-2020</strain>
        <tissue evidence="2">Muscle</tissue>
    </source>
</reference>
<feature type="region of interest" description="Disordered" evidence="1">
    <location>
        <begin position="176"/>
        <end position="196"/>
    </location>
</feature>
<sequence length="196" mass="20023">MPAGLGQFRGEADCRQGQPGASRAGHCSEANGAAMGPTGTAGSRCWDRQPLLGQAQSPSGFSQGEALVLLSTPASPIAQSPLLTASAGPGHTPPLTGSAPHHCSAAPQPPLSQPGALLRLCRCSSIPTHSPPHCCYPSPAPPPPDCSAATPTLGYTGVTWALLIASESLRQMTHQPIPATHRNGGPMSSDFQRSRI</sequence>
<comment type="caution">
    <text evidence="2">The sequence shown here is derived from an EMBL/GenBank/DDBJ whole genome shotgun (WGS) entry which is preliminary data.</text>
</comment>